<feature type="compositionally biased region" description="Acidic residues" evidence="1">
    <location>
        <begin position="351"/>
        <end position="371"/>
    </location>
</feature>
<name>A0ABN7J3S7_9BASI</name>
<feature type="region of interest" description="Disordered" evidence="1">
    <location>
        <begin position="351"/>
        <end position="375"/>
    </location>
</feature>
<organism evidence="2 3">
    <name type="scientific">Tilletia caries</name>
    <name type="common">wheat bunt fungus</name>
    <dbReference type="NCBI Taxonomy" id="13290"/>
    <lineage>
        <taxon>Eukaryota</taxon>
        <taxon>Fungi</taxon>
        <taxon>Dikarya</taxon>
        <taxon>Basidiomycota</taxon>
        <taxon>Ustilaginomycotina</taxon>
        <taxon>Exobasidiomycetes</taxon>
        <taxon>Tilletiales</taxon>
        <taxon>Tilletiaceae</taxon>
        <taxon>Tilletia</taxon>
    </lineage>
</organism>
<feature type="compositionally biased region" description="Basic and acidic residues" evidence="1">
    <location>
        <begin position="103"/>
        <end position="118"/>
    </location>
</feature>
<sequence>MSQKGVARKAGASGVAPTRIETSAPGAAGAPDAAGSCCLPTGRFYQRGLQSGRERQGGDCRKPNSTGRYCDDDALAPNSAGGAREHGGGPSEATCGGGGAEALRPRLLELEKKVESQDSGRFSDASSDASPRRRQPRASSARGRKRLRRDTRQAKTGPGRPDHKTQDALLELLRAGVGIDQDDDWADHPKVARDSSSWPRHPIPSSPAAAAARAPGSAGEELVGEPKDRLDWEGGRLDDQQFKLVLGKHGRTIKDQADYFGLPAEVDARTYEHIYAACHRTMDALKRACREKRQLGADLLAGRKKAKEAVDRRHKRRKTRSDARQRVATAHPGKFGASVGDMIGIECVEGDESEQEDAANADDGDGSDDDSSAPRTKSIRVIVPGWWSKENQNLQQKLERHVSFQMAKFKTIEATQLTAYLESLSPAVPRIAVSSAFAQKYPHLVMDVKDKSPPFKPARGAVADDAQSWGAPITLHRASRSRGRRAQSHWW</sequence>
<feature type="region of interest" description="Disordered" evidence="1">
    <location>
        <begin position="1"/>
        <end position="224"/>
    </location>
</feature>
<proteinExistence type="predicted"/>
<feature type="compositionally biased region" description="Low complexity" evidence="1">
    <location>
        <begin position="24"/>
        <end position="35"/>
    </location>
</feature>
<reference evidence="2" key="1">
    <citation type="submission" date="2020-10" db="EMBL/GenBank/DDBJ databases">
        <authorList>
            <person name="Sedaghatjoo S."/>
        </authorList>
    </citation>
    <scope>NUCLEOTIDE SEQUENCE</scope>
    <source>
        <strain evidence="2">AZH3</strain>
    </source>
</reference>
<feature type="compositionally biased region" description="Basic residues" evidence="1">
    <location>
        <begin position="132"/>
        <end position="149"/>
    </location>
</feature>
<evidence type="ECO:0008006" key="4">
    <source>
        <dbReference type="Google" id="ProtNLM"/>
    </source>
</evidence>
<gene>
    <name evidence="2" type="ORF">JKIAZH3_G2820</name>
</gene>
<keyword evidence="3" id="KW-1185">Reference proteome</keyword>
<dbReference type="EMBL" id="CAJHJG010004673">
    <property type="protein sequence ID" value="CAD6943158.1"/>
    <property type="molecule type" value="Genomic_DNA"/>
</dbReference>
<evidence type="ECO:0000313" key="3">
    <source>
        <dbReference type="Proteomes" id="UP000836402"/>
    </source>
</evidence>
<accession>A0ABN7J3S7</accession>
<evidence type="ECO:0000313" key="2">
    <source>
        <dbReference type="EMBL" id="CAD6943158.1"/>
    </source>
</evidence>
<protein>
    <recommendedName>
        <fullName evidence="4">K Homology domain-containing protein</fullName>
    </recommendedName>
</protein>
<dbReference type="Proteomes" id="UP000836402">
    <property type="component" value="Unassembled WGS sequence"/>
</dbReference>
<comment type="caution">
    <text evidence="2">The sequence shown here is derived from an EMBL/GenBank/DDBJ whole genome shotgun (WGS) entry which is preliminary data.</text>
</comment>
<feature type="compositionally biased region" description="Basic residues" evidence="1">
    <location>
        <begin position="306"/>
        <end position="319"/>
    </location>
</feature>
<feature type="region of interest" description="Disordered" evidence="1">
    <location>
        <begin position="306"/>
        <end position="335"/>
    </location>
</feature>
<feature type="compositionally biased region" description="Basic and acidic residues" evidence="1">
    <location>
        <begin position="52"/>
        <end position="62"/>
    </location>
</feature>
<feature type="compositionally biased region" description="Low complexity" evidence="1">
    <location>
        <begin position="206"/>
        <end position="219"/>
    </location>
</feature>
<evidence type="ECO:0000256" key="1">
    <source>
        <dbReference type="SAM" id="MobiDB-lite"/>
    </source>
</evidence>